<proteinExistence type="predicted"/>
<name>A0A6J5YN74_9ZZZZ</name>
<organism evidence="4">
    <name type="scientific">freshwater metagenome</name>
    <dbReference type="NCBI Taxonomy" id="449393"/>
    <lineage>
        <taxon>unclassified sequences</taxon>
        <taxon>metagenomes</taxon>
        <taxon>ecological metagenomes</taxon>
    </lineage>
</organism>
<accession>A0A6J5YN74</accession>
<dbReference type="EMBL" id="CAESAJ010000001">
    <property type="protein sequence ID" value="CAB4329379.1"/>
    <property type="molecule type" value="Genomic_DNA"/>
</dbReference>
<dbReference type="Gene3D" id="3.50.50.60">
    <property type="entry name" value="FAD/NAD(P)-binding domain"/>
    <property type="match status" value="1"/>
</dbReference>
<gene>
    <name evidence="4" type="ORF">UFOPK3770_00028</name>
</gene>
<dbReference type="GO" id="GO:0016491">
    <property type="term" value="F:oxidoreductase activity"/>
    <property type="evidence" value="ECO:0007669"/>
    <property type="project" value="UniProtKB-KW"/>
</dbReference>
<keyword evidence="2" id="KW-0560">Oxidoreductase</keyword>
<dbReference type="PRINTS" id="PR00757">
    <property type="entry name" value="AMINEOXDASEF"/>
</dbReference>
<evidence type="ECO:0000256" key="2">
    <source>
        <dbReference type="ARBA" id="ARBA00023002"/>
    </source>
</evidence>
<reference evidence="4" key="1">
    <citation type="submission" date="2020-05" db="EMBL/GenBank/DDBJ databases">
        <authorList>
            <person name="Chiriac C."/>
            <person name="Salcher M."/>
            <person name="Ghai R."/>
            <person name="Kavagutti S V."/>
        </authorList>
    </citation>
    <scope>NUCLEOTIDE SEQUENCE</scope>
</reference>
<dbReference type="InterPro" id="IPR036188">
    <property type="entry name" value="FAD/NAD-bd_sf"/>
</dbReference>
<dbReference type="InterPro" id="IPR001613">
    <property type="entry name" value="Flavin_amine_oxidase"/>
</dbReference>
<evidence type="ECO:0000259" key="3">
    <source>
        <dbReference type="Pfam" id="PF01593"/>
    </source>
</evidence>
<dbReference type="Pfam" id="PF01593">
    <property type="entry name" value="Amino_oxidase"/>
    <property type="match status" value="1"/>
</dbReference>
<comment type="cofactor">
    <cofactor evidence="1">
        <name>FAD</name>
        <dbReference type="ChEBI" id="CHEBI:57692"/>
    </cofactor>
</comment>
<protein>
    <submittedName>
        <fullName evidence="4">Unannotated protein</fullName>
    </submittedName>
</protein>
<dbReference type="AlphaFoldDB" id="A0A6J5YN74"/>
<dbReference type="InterPro" id="IPR002937">
    <property type="entry name" value="Amino_oxidase"/>
</dbReference>
<evidence type="ECO:0000313" key="4">
    <source>
        <dbReference type="EMBL" id="CAB4329379.1"/>
    </source>
</evidence>
<evidence type="ECO:0000256" key="1">
    <source>
        <dbReference type="ARBA" id="ARBA00001974"/>
    </source>
</evidence>
<feature type="domain" description="Amine oxidase" evidence="3">
    <location>
        <begin position="16"/>
        <end position="422"/>
    </location>
</feature>
<sequence length="427" mass="45955">MPIPESCDVVVVGAGLAGLAAARILTRAGCDVHIIEASDGVGGRVRSDHVEGFILDRGFQLYNPSYSEGLAVLDLKALDFRNFTAGIMVNSQGQNFKLADPRREPTWALDSMRAPVGSLRKKLAFAKYAVSCARNLDVSDAVDQRSLAFLERSFGEKFTQSVLRPFLAGVFLEENLDTSKRFLDSVIGSFIKGSPGVPAQGMQEISNQMAAHVPLANIHVNSKVTSITDHDFGHRVTTTHATVDCRNVIVATDASAVTELIGEVTVPLTHSVTTWYHVPDCLGSELTDGKSVIVVDGDAYSRGTRDPQRILVNSVVLTNAAPSYAPDGQALISSSAIGMHDSPQAQAKVTEHLSQLYGRPTSGWRLLATYPIQHALPAMLPPHAPRAQSRIRPGIYLAGDYCEVSSINGALISGRRAATELLRERNS</sequence>
<dbReference type="SUPFAM" id="SSF51905">
    <property type="entry name" value="FAD/NAD(P)-binding domain"/>
    <property type="match status" value="1"/>
</dbReference>
<dbReference type="PANTHER" id="PTHR42841">
    <property type="entry name" value="AMINE OXIDASE"/>
    <property type="match status" value="1"/>
</dbReference>